<gene>
    <name evidence="1" type="ORF">MPP7335_03573</name>
</gene>
<name>A0A375YKX8_MYCPF</name>
<organism evidence="1 2">
    <name type="scientific">Mycolicibacterium parafortuitum</name>
    <name type="common">Mycobacterium parafortuitum</name>
    <dbReference type="NCBI Taxonomy" id="39692"/>
    <lineage>
        <taxon>Bacteria</taxon>
        <taxon>Bacillati</taxon>
        <taxon>Actinomycetota</taxon>
        <taxon>Actinomycetes</taxon>
        <taxon>Mycobacteriales</taxon>
        <taxon>Mycobacteriaceae</taxon>
        <taxon>Mycolicibacterium</taxon>
    </lineage>
</organism>
<evidence type="ECO:0000313" key="1">
    <source>
        <dbReference type="EMBL" id="SRX81817.1"/>
    </source>
</evidence>
<keyword evidence="2" id="KW-1185">Reference proteome</keyword>
<reference evidence="1 2" key="1">
    <citation type="submission" date="2018-05" db="EMBL/GenBank/DDBJ databases">
        <authorList>
            <consortium name="IHU Genomes"/>
        </authorList>
    </citation>
    <scope>NUCLEOTIDE SEQUENCE [LARGE SCALE GENOMIC DNA]</scope>
    <source>
        <strain evidence="1 2">P7335</strain>
    </source>
</reference>
<sequence length="50" mass="5608">MPALQNWLSISPIDPRDLTDALRAAWRGLTSDQADPAEDRQLMGRGLERC</sequence>
<proteinExistence type="predicted"/>
<accession>A0A375YKX8</accession>
<evidence type="ECO:0000313" key="2">
    <source>
        <dbReference type="Proteomes" id="UP000252008"/>
    </source>
</evidence>
<dbReference type="EMBL" id="UEGS01000001">
    <property type="protein sequence ID" value="SRX81817.1"/>
    <property type="molecule type" value="Genomic_DNA"/>
</dbReference>
<dbReference type="AlphaFoldDB" id="A0A375YKX8"/>
<dbReference type="RefSeq" id="WP_165761620.1">
    <property type="nucleotide sequence ID" value="NZ_MVID01000021.1"/>
</dbReference>
<protein>
    <submittedName>
        <fullName evidence="1">Uncharacterized protein</fullName>
    </submittedName>
</protein>
<dbReference type="Proteomes" id="UP000252008">
    <property type="component" value="Unassembled WGS sequence"/>
</dbReference>